<evidence type="ECO:0000256" key="6">
    <source>
        <dbReference type="SAM" id="Phobius"/>
    </source>
</evidence>
<sequence length="733" mass="81826">MVIGKIPGRIIRKNKAQYVGTIFLIFIAVVTYMALQLAMENITENYHDFKEKYYQESAHFSTLRPVDVSYFEKKYNLSIEERFQKDVEWQGKTLRIFSKSQRVNLPYLSRQEAGQVIYIDPLFLKANNLKIGDTITLKGKSYKIAGSLALPDYIYIIKNDSDLLNDPNEFGIAVLPTEEVKTLGLLPYHYYMVRGKITDEFVSELGASMSLLSLQKITENPRVYYVDAKLKGAKIMATQFPTLLLVVASVLLFTVLRRQIGTMQQEIGALFALGYTSGEVLRALFGFPFYLWLFGSVLGCAAGIGLAIPLAQFYAAYFNIPIISFKFLPQIIITGLLLPAAFIFPVTYLALRGMLKRPVLELIKGLEKGRFKKPLLKIGEKTNFLARMALKQGAINAARGIILIAGIAFATFLLTYGLAAKDSLEQLVKQSFKEVFNFQYQYLLAAPLEKLPVGAEDFTLIPGKISGTKVNAQIYGIKHGSQMVNLKDKGGVIKLGGGAIAISKPLAEKSGYEPGQQIVLETAAGGKKLKLDITAVAEITTGNYIFISQEDLNRLLGYPENYYNGLWSRQKLDISEDKLLASFDKQYLLKALENLAKPLQASVSIMGVVAVLFALAVIFVLTSLIIQENRRVISLLKILGWSNNEVNFMILGSNDLLFLLGFVLGIPLFYRLFAYLMASATKDIDFSFNMVVEPKTWGLVFGVLLLTWLFAKFLNQRKIAAIPPGEILKEQVD</sequence>
<feature type="transmembrane region" description="Helical" evidence="6">
    <location>
        <begin position="603"/>
        <end position="626"/>
    </location>
</feature>
<keyword evidence="2" id="KW-1003">Cell membrane</keyword>
<dbReference type="AlphaFoldDB" id="A0A1L8CVW4"/>
<proteinExistence type="predicted"/>
<dbReference type="PANTHER" id="PTHR30287">
    <property type="entry name" value="MEMBRANE COMPONENT OF PREDICTED ABC SUPERFAMILY METABOLITE UPTAKE TRANSPORTER"/>
    <property type="match status" value="1"/>
</dbReference>
<organism evidence="8 9">
    <name type="scientific">Carboxydothermus pertinax</name>
    <dbReference type="NCBI Taxonomy" id="870242"/>
    <lineage>
        <taxon>Bacteria</taxon>
        <taxon>Bacillati</taxon>
        <taxon>Bacillota</taxon>
        <taxon>Clostridia</taxon>
        <taxon>Thermoanaerobacterales</taxon>
        <taxon>Thermoanaerobacteraceae</taxon>
        <taxon>Carboxydothermus</taxon>
    </lineage>
</organism>
<feature type="transmembrane region" description="Helical" evidence="6">
    <location>
        <begin position="696"/>
        <end position="714"/>
    </location>
</feature>
<keyword evidence="3 6" id="KW-0812">Transmembrane</keyword>
<feature type="domain" description="ABC3 transporter permease C-terminal" evidence="7">
    <location>
        <begin position="605"/>
        <end position="724"/>
    </location>
</feature>
<feature type="transmembrane region" description="Helical" evidence="6">
    <location>
        <begin position="327"/>
        <end position="351"/>
    </location>
</feature>
<name>A0A1L8CVW4_9THEO</name>
<comment type="caution">
    <text evidence="8">The sequence shown here is derived from an EMBL/GenBank/DDBJ whole genome shotgun (WGS) entry which is preliminary data.</text>
</comment>
<evidence type="ECO:0000313" key="8">
    <source>
        <dbReference type="EMBL" id="GAV23043.1"/>
    </source>
</evidence>
<dbReference type="InterPro" id="IPR038766">
    <property type="entry name" value="Membrane_comp_ABC_pdt"/>
</dbReference>
<dbReference type="Pfam" id="PF02687">
    <property type="entry name" value="FtsX"/>
    <property type="match status" value="2"/>
</dbReference>
<feature type="domain" description="ABC3 transporter permease C-terminal" evidence="7">
    <location>
        <begin position="240"/>
        <end position="352"/>
    </location>
</feature>
<dbReference type="EMBL" id="BDJK01000027">
    <property type="protein sequence ID" value="GAV23043.1"/>
    <property type="molecule type" value="Genomic_DNA"/>
</dbReference>
<gene>
    <name evidence="8" type="ORF">cpu_15530</name>
</gene>
<dbReference type="STRING" id="870242.cpu_15530"/>
<feature type="transmembrane region" description="Helical" evidence="6">
    <location>
        <begin position="16"/>
        <end position="35"/>
    </location>
</feature>
<feature type="transmembrane region" description="Helical" evidence="6">
    <location>
        <begin position="656"/>
        <end position="676"/>
    </location>
</feature>
<protein>
    <submittedName>
        <fullName evidence="8">ABC transporter permease</fullName>
    </submittedName>
</protein>
<evidence type="ECO:0000256" key="5">
    <source>
        <dbReference type="ARBA" id="ARBA00023136"/>
    </source>
</evidence>
<keyword evidence="5 6" id="KW-0472">Membrane</keyword>
<evidence type="ECO:0000259" key="7">
    <source>
        <dbReference type="Pfam" id="PF02687"/>
    </source>
</evidence>
<evidence type="ECO:0000256" key="1">
    <source>
        <dbReference type="ARBA" id="ARBA00004651"/>
    </source>
</evidence>
<feature type="transmembrane region" description="Helical" evidence="6">
    <location>
        <begin position="397"/>
        <end position="419"/>
    </location>
</feature>
<dbReference type="GO" id="GO:0005886">
    <property type="term" value="C:plasma membrane"/>
    <property type="evidence" value="ECO:0007669"/>
    <property type="project" value="UniProtKB-SubCell"/>
</dbReference>
<evidence type="ECO:0000256" key="3">
    <source>
        <dbReference type="ARBA" id="ARBA00022692"/>
    </source>
</evidence>
<accession>A0A1L8CVW4</accession>
<evidence type="ECO:0000256" key="4">
    <source>
        <dbReference type="ARBA" id="ARBA00022989"/>
    </source>
</evidence>
<feature type="transmembrane region" description="Helical" evidence="6">
    <location>
        <begin position="236"/>
        <end position="256"/>
    </location>
</feature>
<evidence type="ECO:0000313" key="9">
    <source>
        <dbReference type="Proteomes" id="UP000187485"/>
    </source>
</evidence>
<dbReference type="PANTHER" id="PTHR30287:SF1">
    <property type="entry name" value="INNER MEMBRANE PROTEIN"/>
    <property type="match status" value="1"/>
</dbReference>
<evidence type="ECO:0000256" key="2">
    <source>
        <dbReference type="ARBA" id="ARBA00022475"/>
    </source>
</evidence>
<keyword evidence="9" id="KW-1185">Reference proteome</keyword>
<keyword evidence="4 6" id="KW-1133">Transmembrane helix</keyword>
<feature type="transmembrane region" description="Helical" evidence="6">
    <location>
        <begin position="289"/>
        <end position="315"/>
    </location>
</feature>
<dbReference type="Proteomes" id="UP000187485">
    <property type="component" value="Unassembled WGS sequence"/>
</dbReference>
<dbReference type="InterPro" id="IPR003838">
    <property type="entry name" value="ABC3_permease_C"/>
</dbReference>
<comment type="subcellular location">
    <subcellularLocation>
        <location evidence="1">Cell membrane</location>
        <topology evidence="1">Multi-pass membrane protein</topology>
    </subcellularLocation>
</comment>
<dbReference type="RefSeq" id="WP_075859495.1">
    <property type="nucleotide sequence ID" value="NZ_BDJK01000027.1"/>
</dbReference>
<reference evidence="9" key="1">
    <citation type="submission" date="2016-12" db="EMBL/GenBank/DDBJ databases">
        <title>Draft Genome Sequences od Carboxydothermus pertinax and islandicus, Hydrogenogenic Carboxydotrophic Bacteria.</title>
        <authorList>
            <person name="Fukuyama Y."/>
            <person name="Ohmae K."/>
            <person name="Yoneda Y."/>
            <person name="Yoshida T."/>
            <person name="Sako Y."/>
        </authorList>
    </citation>
    <scope>NUCLEOTIDE SEQUENCE [LARGE SCALE GENOMIC DNA]</scope>
    <source>
        <strain evidence="9">Ug1</strain>
    </source>
</reference>